<gene>
    <name evidence="2" type="ORF">GCM10022383_05150</name>
</gene>
<name>A0ABP7MUN5_9MICO</name>
<protein>
    <recommendedName>
        <fullName evidence="1">DUF3870 domain-containing protein</fullName>
    </recommendedName>
</protein>
<evidence type="ECO:0000259" key="1">
    <source>
        <dbReference type="Pfam" id="PF12986"/>
    </source>
</evidence>
<proteinExistence type="predicted"/>
<comment type="caution">
    <text evidence="2">The sequence shown here is derived from an EMBL/GenBank/DDBJ whole genome shotgun (WGS) entry which is preliminary data.</text>
</comment>
<evidence type="ECO:0000313" key="3">
    <source>
        <dbReference type="Proteomes" id="UP001501591"/>
    </source>
</evidence>
<dbReference type="RefSeq" id="WP_344817933.1">
    <property type="nucleotide sequence ID" value="NZ_BAABCP010000001.1"/>
</dbReference>
<keyword evidence="3" id="KW-1185">Reference proteome</keyword>
<dbReference type="Pfam" id="PF12986">
    <property type="entry name" value="DUF3870"/>
    <property type="match status" value="1"/>
</dbReference>
<feature type="domain" description="DUF3870" evidence="1">
    <location>
        <begin position="7"/>
        <end position="99"/>
    </location>
</feature>
<accession>A0ABP7MUN5</accession>
<dbReference type="InterPro" id="IPR024617">
    <property type="entry name" value="DUF3870"/>
</dbReference>
<dbReference type="EMBL" id="BAABCP010000001">
    <property type="protein sequence ID" value="GAA3929335.1"/>
    <property type="molecule type" value="Genomic_DNA"/>
</dbReference>
<organism evidence="2 3">
    <name type="scientific">Microbacterium soli</name>
    <dbReference type="NCBI Taxonomy" id="446075"/>
    <lineage>
        <taxon>Bacteria</taxon>
        <taxon>Bacillati</taxon>
        <taxon>Actinomycetota</taxon>
        <taxon>Actinomycetes</taxon>
        <taxon>Micrococcales</taxon>
        <taxon>Microbacteriaceae</taxon>
        <taxon>Microbacterium</taxon>
    </lineage>
</organism>
<reference evidence="3" key="1">
    <citation type="journal article" date="2019" name="Int. J. Syst. Evol. Microbiol.">
        <title>The Global Catalogue of Microorganisms (GCM) 10K type strain sequencing project: providing services to taxonomists for standard genome sequencing and annotation.</title>
        <authorList>
            <consortium name="The Broad Institute Genomics Platform"/>
            <consortium name="The Broad Institute Genome Sequencing Center for Infectious Disease"/>
            <person name="Wu L."/>
            <person name="Ma J."/>
        </authorList>
    </citation>
    <scope>NUCLEOTIDE SEQUENCE [LARGE SCALE GENOMIC DNA]</scope>
    <source>
        <strain evidence="3">JCM 17024</strain>
    </source>
</reference>
<evidence type="ECO:0000313" key="2">
    <source>
        <dbReference type="EMBL" id="GAA3929335.1"/>
    </source>
</evidence>
<sequence>MPRTVVVTGYAKMPTGTMIRATTGNLGMGAVVDRETHIVTEGWASLYAPQNQRFVAELLTGQNLMSDDGEFIARVQRDYWGAAQGAICQCYRDLVRRYREHIAAEEGGVAESGDNTSNGRFD</sequence>
<dbReference type="Proteomes" id="UP001501591">
    <property type="component" value="Unassembled WGS sequence"/>
</dbReference>